<dbReference type="OrthoDB" id="9785113at2"/>
<gene>
    <name evidence="12" type="primary">pstC</name>
    <name evidence="12" type="ORF">C7B77_19940</name>
</gene>
<feature type="transmembrane region" description="Helical" evidence="9">
    <location>
        <begin position="300"/>
        <end position="322"/>
    </location>
</feature>
<evidence type="ECO:0000259" key="11">
    <source>
        <dbReference type="PROSITE" id="PS50928"/>
    </source>
</evidence>
<feature type="domain" description="ABC transmembrane type-1" evidence="11">
    <location>
        <begin position="94"/>
        <end position="318"/>
    </location>
</feature>
<protein>
    <recommendedName>
        <fullName evidence="10">Phosphate transport system permease protein</fullName>
    </recommendedName>
</protein>
<evidence type="ECO:0000256" key="5">
    <source>
        <dbReference type="ARBA" id="ARBA00022592"/>
    </source>
</evidence>
<keyword evidence="7 9" id="KW-1133">Transmembrane helix</keyword>
<dbReference type="InterPro" id="IPR051124">
    <property type="entry name" value="Phosphate_Transport_Permease"/>
</dbReference>
<comment type="function">
    <text evidence="10">Part of the binding-protein-dependent transport system for phosphate; probably responsible for the translocation of the substrate across the membrane.</text>
</comment>
<feature type="transmembrane region" description="Helical" evidence="9">
    <location>
        <begin position="185"/>
        <end position="204"/>
    </location>
</feature>
<dbReference type="InterPro" id="IPR035906">
    <property type="entry name" value="MetI-like_sf"/>
</dbReference>
<dbReference type="GO" id="GO:0005886">
    <property type="term" value="C:plasma membrane"/>
    <property type="evidence" value="ECO:0007669"/>
    <property type="project" value="UniProtKB-SubCell"/>
</dbReference>
<dbReference type="AlphaFoldDB" id="A0A2T1G6Z3"/>
<evidence type="ECO:0000313" key="13">
    <source>
        <dbReference type="Proteomes" id="UP000238937"/>
    </source>
</evidence>
<organism evidence="12 13">
    <name type="scientific">Chamaesiphon polymorphus CCALA 037</name>
    <dbReference type="NCBI Taxonomy" id="2107692"/>
    <lineage>
        <taxon>Bacteria</taxon>
        <taxon>Bacillati</taxon>
        <taxon>Cyanobacteriota</taxon>
        <taxon>Cyanophyceae</taxon>
        <taxon>Gomontiellales</taxon>
        <taxon>Chamaesiphonaceae</taxon>
        <taxon>Chamaesiphon</taxon>
    </lineage>
</organism>
<dbReference type="NCBIfam" id="TIGR02138">
    <property type="entry name" value="phosphate_pstC"/>
    <property type="match status" value="1"/>
</dbReference>
<keyword evidence="6 9" id="KW-0812">Transmembrane</keyword>
<sequence>MTSNSPAPKETLLESSTNFKLVRAVDQNFRWLTLGLAISVGLILMWIAYSLFVIALPAIQKFGLGFLTDSTWDPNKNVDPVTGIGGVYGALPHIYGTVLSSIIALLFAVPLGVGVAIFLTENFLKPQILQPIAFTIELLAAVPSVVYGLWGLFVFLPALKPLFQALHNYFGWIPFFSTEPSGRQLFGASIVLAIMILPTIIAISRDTLNSLPPKLRQGAYGLGATRWETITRVLLPAALSGIIGSIMLALGRALGETMALTMLVGNANQVNISWLSPASTLSSLIANQFAEASGLQKSSLFYEALILMVLTLLVNMLAQALVSRFQQVE</sequence>
<comment type="caution">
    <text evidence="12">The sequence shown here is derived from an EMBL/GenBank/DDBJ whole genome shotgun (WGS) entry which is preliminary data.</text>
</comment>
<evidence type="ECO:0000256" key="7">
    <source>
        <dbReference type="ARBA" id="ARBA00022989"/>
    </source>
</evidence>
<evidence type="ECO:0000256" key="10">
    <source>
        <dbReference type="RuleBase" id="RU363054"/>
    </source>
</evidence>
<proteinExistence type="inferred from homology"/>
<evidence type="ECO:0000256" key="6">
    <source>
        <dbReference type="ARBA" id="ARBA00022692"/>
    </source>
</evidence>
<dbReference type="Pfam" id="PF00528">
    <property type="entry name" value="BPD_transp_1"/>
    <property type="match status" value="1"/>
</dbReference>
<feature type="transmembrane region" description="Helical" evidence="9">
    <location>
        <begin position="31"/>
        <end position="59"/>
    </location>
</feature>
<keyword evidence="13" id="KW-1185">Reference proteome</keyword>
<evidence type="ECO:0000256" key="3">
    <source>
        <dbReference type="ARBA" id="ARBA00022448"/>
    </source>
</evidence>
<dbReference type="RefSeq" id="WP_106308858.1">
    <property type="nucleotide sequence ID" value="NZ_PVWO01000310.1"/>
</dbReference>
<dbReference type="EMBL" id="PVWO01000310">
    <property type="protein sequence ID" value="PSB53012.1"/>
    <property type="molecule type" value="Genomic_DNA"/>
</dbReference>
<accession>A0A2T1G6Z3</accession>
<feature type="transmembrane region" description="Helical" evidence="9">
    <location>
        <begin position="132"/>
        <end position="156"/>
    </location>
</feature>
<comment type="subcellular location">
    <subcellularLocation>
        <location evidence="1 9">Cell membrane</location>
        <topology evidence="1 9">Multi-pass membrane protein</topology>
    </subcellularLocation>
</comment>
<evidence type="ECO:0000256" key="9">
    <source>
        <dbReference type="RuleBase" id="RU363032"/>
    </source>
</evidence>
<dbReference type="CDD" id="cd06261">
    <property type="entry name" value="TM_PBP2"/>
    <property type="match status" value="1"/>
</dbReference>
<feature type="transmembrane region" description="Helical" evidence="9">
    <location>
        <begin position="94"/>
        <end position="120"/>
    </location>
</feature>
<keyword evidence="5 10" id="KW-0592">Phosphate transport</keyword>
<dbReference type="Proteomes" id="UP000238937">
    <property type="component" value="Unassembled WGS sequence"/>
</dbReference>
<dbReference type="InterPro" id="IPR000515">
    <property type="entry name" value="MetI-like"/>
</dbReference>
<keyword evidence="8 9" id="KW-0472">Membrane</keyword>
<reference evidence="12 13" key="1">
    <citation type="submission" date="2018-03" db="EMBL/GenBank/DDBJ databases">
        <title>The ancient ancestry and fast evolution of plastids.</title>
        <authorList>
            <person name="Moore K.R."/>
            <person name="Magnabosco C."/>
            <person name="Momper L."/>
            <person name="Gold D.A."/>
            <person name="Bosak T."/>
            <person name="Fournier G.P."/>
        </authorList>
    </citation>
    <scope>NUCLEOTIDE SEQUENCE [LARGE SCALE GENOMIC DNA]</scope>
    <source>
        <strain evidence="12 13">CCALA 037</strain>
    </source>
</reference>
<dbReference type="PROSITE" id="PS50928">
    <property type="entry name" value="ABC_TM1"/>
    <property type="match status" value="1"/>
</dbReference>
<dbReference type="GO" id="GO:0006817">
    <property type="term" value="P:phosphate ion transport"/>
    <property type="evidence" value="ECO:0007669"/>
    <property type="project" value="UniProtKB-KW"/>
</dbReference>
<evidence type="ECO:0000256" key="8">
    <source>
        <dbReference type="ARBA" id="ARBA00023136"/>
    </source>
</evidence>
<dbReference type="SUPFAM" id="SSF161098">
    <property type="entry name" value="MetI-like"/>
    <property type="match status" value="1"/>
</dbReference>
<evidence type="ECO:0000256" key="4">
    <source>
        <dbReference type="ARBA" id="ARBA00022475"/>
    </source>
</evidence>
<name>A0A2T1G6Z3_9CYAN</name>
<dbReference type="InterPro" id="IPR011864">
    <property type="entry name" value="Phosphate_PstC"/>
</dbReference>
<dbReference type="GO" id="GO:0005315">
    <property type="term" value="F:phosphate transmembrane transporter activity"/>
    <property type="evidence" value="ECO:0007669"/>
    <property type="project" value="InterPro"/>
</dbReference>
<evidence type="ECO:0000313" key="12">
    <source>
        <dbReference type="EMBL" id="PSB53012.1"/>
    </source>
</evidence>
<keyword evidence="4 10" id="KW-1003">Cell membrane</keyword>
<evidence type="ECO:0000256" key="1">
    <source>
        <dbReference type="ARBA" id="ARBA00004651"/>
    </source>
</evidence>
<dbReference type="Gene3D" id="1.10.3720.10">
    <property type="entry name" value="MetI-like"/>
    <property type="match status" value="1"/>
</dbReference>
<comment type="similarity">
    <text evidence="2 10">Belongs to the binding-protein-dependent transport system permease family. CysTW subfamily.</text>
</comment>
<feature type="transmembrane region" description="Helical" evidence="9">
    <location>
        <begin position="233"/>
        <end position="254"/>
    </location>
</feature>
<dbReference type="PANTHER" id="PTHR30425">
    <property type="entry name" value="PHOSPHATE TRANSPORT SYSTEM PERMEASE PROTEIN PST"/>
    <property type="match status" value="1"/>
</dbReference>
<evidence type="ECO:0000256" key="2">
    <source>
        <dbReference type="ARBA" id="ARBA00007069"/>
    </source>
</evidence>
<keyword evidence="3 9" id="KW-0813">Transport</keyword>
<dbReference type="PANTHER" id="PTHR30425:SF1">
    <property type="entry name" value="PHOSPHATE TRANSPORT SYSTEM PERMEASE PROTEIN PSTC"/>
    <property type="match status" value="1"/>
</dbReference>